<comment type="pathway">
    <text evidence="1 9">Porphyrin-containing compound metabolism; protoporphyrin-IX biosynthesis; coproporphyrinogen-III from 5-aminolevulinate: step 3/4.</text>
</comment>
<evidence type="ECO:0000256" key="1">
    <source>
        <dbReference type="ARBA" id="ARBA00004772"/>
    </source>
</evidence>
<sequence length="263" mass="29471">MSQHLQNKVFISTRPKGASGELNSLLTDLGATLLEFPLIEIKALALTGEEEKTFLELEKFQWMVLTSSNGVSYFFEMLQKVKGNSKLPEELQIAVIGEKTKKTLEKFGYRAAFINPGSTAEDFSEPFARHIKTTGTKPKILLPLGNLARTVIQDHLSEWADCTRIDIYQTEMPEKMDPEVVDRIEKDKYDMIIFTSPSGIYNFLKLFPGLSTQKIRLACIGEITAHAARESGYHPLAVAQNSSSSGIVESILNYYISKNIKKT</sequence>
<comment type="caution">
    <text evidence="11">The sequence shown here is derived from an EMBL/GenBank/DDBJ whole genome shotgun (WGS) entry which is preliminary data.</text>
</comment>
<evidence type="ECO:0000256" key="6">
    <source>
        <dbReference type="ARBA" id="ARBA00037589"/>
    </source>
</evidence>
<evidence type="ECO:0000313" key="11">
    <source>
        <dbReference type="EMBL" id="RIH66211.1"/>
    </source>
</evidence>
<keyword evidence="5 9" id="KW-0627">Porphyrin biosynthesis</keyword>
<evidence type="ECO:0000256" key="3">
    <source>
        <dbReference type="ARBA" id="ARBA00013109"/>
    </source>
</evidence>
<dbReference type="PANTHER" id="PTHR38042">
    <property type="entry name" value="UROPORPHYRINOGEN-III SYNTHASE, CHLOROPLASTIC"/>
    <property type="match status" value="1"/>
</dbReference>
<evidence type="ECO:0000259" key="10">
    <source>
        <dbReference type="Pfam" id="PF02602"/>
    </source>
</evidence>
<protein>
    <recommendedName>
        <fullName evidence="7 9">Uroporphyrinogen-III synthase</fullName>
        <ecNumber evidence="3 9">4.2.1.75</ecNumber>
    </recommendedName>
</protein>
<comment type="function">
    <text evidence="6 9">Catalyzes cyclization of the linear tetrapyrrole, hydroxymethylbilane, to the macrocyclic uroporphyrinogen III.</text>
</comment>
<dbReference type="InterPro" id="IPR003754">
    <property type="entry name" value="4pyrrol_synth_uPrphyn_synth"/>
</dbReference>
<comment type="similarity">
    <text evidence="2 9">Belongs to the uroporphyrinogen-III synthase family.</text>
</comment>
<dbReference type="GO" id="GO:0006780">
    <property type="term" value="P:uroporphyrinogen III biosynthetic process"/>
    <property type="evidence" value="ECO:0007669"/>
    <property type="project" value="UniProtKB-UniRule"/>
</dbReference>
<evidence type="ECO:0000256" key="2">
    <source>
        <dbReference type="ARBA" id="ARBA00008133"/>
    </source>
</evidence>
<dbReference type="SUPFAM" id="SSF69618">
    <property type="entry name" value="HemD-like"/>
    <property type="match status" value="1"/>
</dbReference>
<dbReference type="EC" id="4.2.1.75" evidence="3 9"/>
<evidence type="ECO:0000313" key="12">
    <source>
        <dbReference type="Proteomes" id="UP000266441"/>
    </source>
</evidence>
<feature type="domain" description="Tetrapyrrole biosynthesis uroporphyrinogen III synthase" evidence="10">
    <location>
        <begin position="21"/>
        <end position="248"/>
    </location>
</feature>
<dbReference type="InterPro" id="IPR036108">
    <property type="entry name" value="4pyrrol_syn_uPrphyn_synt_sf"/>
</dbReference>
<organism evidence="11 12">
    <name type="scientific">Mariniphaga sediminis</name>
    <dbReference type="NCBI Taxonomy" id="1628158"/>
    <lineage>
        <taxon>Bacteria</taxon>
        <taxon>Pseudomonadati</taxon>
        <taxon>Bacteroidota</taxon>
        <taxon>Bacteroidia</taxon>
        <taxon>Marinilabiliales</taxon>
        <taxon>Prolixibacteraceae</taxon>
        <taxon>Mariniphaga</taxon>
    </lineage>
</organism>
<dbReference type="UniPathway" id="UPA00251">
    <property type="reaction ID" value="UER00320"/>
</dbReference>
<gene>
    <name evidence="11" type="ORF">D1164_04680</name>
</gene>
<dbReference type="Gene3D" id="3.40.50.10090">
    <property type="match status" value="2"/>
</dbReference>
<dbReference type="GO" id="GO:0004852">
    <property type="term" value="F:uroporphyrinogen-III synthase activity"/>
    <property type="evidence" value="ECO:0007669"/>
    <property type="project" value="UniProtKB-UniRule"/>
</dbReference>
<keyword evidence="12" id="KW-1185">Reference proteome</keyword>
<evidence type="ECO:0000256" key="8">
    <source>
        <dbReference type="ARBA" id="ARBA00048617"/>
    </source>
</evidence>
<dbReference type="OrthoDB" id="9815856at2"/>
<dbReference type="Pfam" id="PF02602">
    <property type="entry name" value="HEM4"/>
    <property type="match status" value="1"/>
</dbReference>
<evidence type="ECO:0000256" key="5">
    <source>
        <dbReference type="ARBA" id="ARBA00023244"/>
    </source>
</evidence>
<name>A0A399D648_9BACT</name>
<accession>A0A399D648</accession>
<comment type="catalytic activity">
    <reaction evidence="8 9">
        <text>hydroxymethylbilane = uroporphyrinogen III + H2O</text>
        <dbReference type="Rhea" id="RHEA:18965"/>
        <dbReference type="ChEBI" id="CHEBI:15377"/>
        <dbReference type="ChEBI" id="CHEBI:57308"/>
        <dbReference type="ChEBI" id="CHEBI:57845"/>
        <dbReference type="EC" id="4.2.1.75"/>
    </reaction>
</comment>
<keyword evidence="4 9" id="KW-0456">Lyase</keyword>
<dbReference type="InterPro" id="IPR039793">
    <property type="entry name" value="UROS/Hem4"/>
</dbReference>
<dbReference type="RefSeq" id="WP_119348798.1">
    <property type="nucleotide sequence ID" value="NZ_QWET01000003.1"/>
</dbReference>
<proteinExistence type="inferred from homology"/>
<evidence type="ECO:0000256" key="7">
    <source>
        <dbReference type="ARBA" id="ARBA00040167"/>
    </source>
</evidence>
<evidence type="ECO:0000256" key="9">
    <source>
        <dbReference type="RuleBase" id="RU366031"/>
    </source>
</evidence>
<dbReference type="PANTHER" id="PTHR38042:SF1">
    <property type="entry name" value="UROPORPHYRINOGEN-III SYNTHASE, CHLOROPLASTIC"/>
    <property type="match status" value="1"/>
</dbReference>
<dbReference type="AlphaFoldDB" id="A0A399D648"/>
<dbReference type="CDD" id="cd06578">
    <property type="entry name" value="HemD"/>
    <property type="match status" value="1"/>
</dbReference>
<dbReference type="GO" id="GO:0006782">
    <property type="term" value="P:protoporphyrinogen IX biosynthetic process"/>
    <property type="evidence" value="ECO:0007669"/>
    <property type="project" value="UniProtKB-UniRule"/>
</dbReference>
<evidence type="ECO:0000256" key="4">
    <source>
        <dbReference type="ARBA" id="ARBA00023239"/>
    </source>
</evidence>
<reference evidence="11 12" key="1">
    <citation type="journal article" date="2015" name="Int. J. Syst. Evol. Microbiol.">
        <title>Mariniphaga sediminis sp. nov., isolated from coastal sediment.</title>
        <authorList>
            <person name="Wang F.Q."/>
            <person name="Shen Q.Y."/>
            <person name="Chen G.J."/>
            <person name="Du Z.J."/>
        </authorList>
    </citation>
    <scope>NUCLEOTIDE SEQUENCE [LARGE SCALE GENOMIC DNA]</scope>
    <source>
        <strain evidence="11 12">SY21</strain>
    </source>
</reference>
<dbReference type="Proteomes" id="UP000266441">
    <property type="component" value="Unassembled WGS sequence"/>
</dbReference>
<dbReference type="EMBL" id="QWET01000003">
    <property type="protein sequence ID" value="RIH66211.1"/>
    <property type="molecule type" value="Genomic_DNA"/>
</dbReference>